<sequence>MIKATMSRKSVTLAQIMLLIPHSPRRRLKEEIKKWLRLRRVRDQRAKGLERVRSKGLVIYTKKQRARKRPPNVICRVDAWSKMINVLDETRVMAVKGMGFGGLLGIKLNFLPRQLCYWFMSRIVRDALVIGDMEFPLCPIQVNCVLGLPTRPLQVPHVEGVGEATPELVDVVVSRFGTLQENIDEDGNVRSIVKICIDDVMNNIEGPRDEKGVAVPFGSDDDIKNFKRLSLLLIWD</sequence>
<evidence type="ECO:0000313" key="2">
    <source>
        <dbReference type="Proteomes" id="UP000596660"/>
    </source>
</evidence>
<keyword evidence="2" id="KW-1185">Reference proteome</keyword>
<reference evidence="1" key="1">
    <citation type="journal article" date="2017" name="Nature">
        <title>The genome of Chenopodium quinoa.</title>
        <authorList>
            <person name="Jarvis D.E."/>
            <person name="Ho Y.S."/>
            <person name="Lightfoot D.J."/>
            <person name="Schmoeckel S.M."/>
            <person name="Li B."/>
            <person name="Borm T.J.A."/>
            <person name="Ohyanagi H."/>
            <person name="Mineta K."/>
            <person name="Michell C.T."/>
            <person name="Saber N."/>
            <person name="Kharbatia N.M."/>
            <person name="Rupper R.R."/>
            <person name="Sharp A.R."/>
            <person name="Dally N."/>
            <person name="Boughton B.A."/>
            <person name="Woo Y.H."/>
            <person name="Gao G."/>
            <person name="Schijlen E.G.W.M."/>
            <person name="Guo X."/>
            <person name="Momin A.A."/>
            <person name="Negrao S."/>
            <person name="Al-Babili S."/>
            <person name="Gehring C."/>
            <person name="Roessner U."/>
            <person name="Jung C."/>
            <person name="Murphy K."/>
            <person name="Arold S.T."/>
            <person name="Gojobori T."/>
            <person name="van der Linden C.G."/>
            <person name="van Loo E.N."/>
            <person name="Jellen E.N."/>
            <person name="Maughan P.J."/>
            <person name="Tester M."/>
        </authorList>
    </citation>
    <scope>NUCLEOTIDE SEQUENCE [LARGE SCALE GENOMIC DNA]</scope>
    <source>
        <strain evidence="1">cv. PI 614886</strain>
    </source>
</reference>
<dbReference type="EnsemblPlants" id="AUR62015292-RA">
    <property type="protein sequence ID" value="AUR62015292-RA:cds"/>
    <property type="gene ID" value="AUR62015292"/>
</dbReference>
<protein>
    <submittedName>
        <fullName evidence="1">Uncharacterized protein</fullName>
    </submittedName>
</protein>
<organism evidence="1 2">
    <name type="scientific">Chenopodium quinoa</name>
    <name type="common">Quinoa</name>
    <dbReference type="NCBI Taxonomy" id="63459"/>
    <lineage>
        <taxon>Eukaryota</taxon>
        <taxon>Viridiplantae</taxon>
        <taxon>Streptophyta</taxon>
        <taxon>Embryophyta</taxon>
        <taxon>Tracheophyta</taxon>
        <taxon>Spermatophyta</taxon>
        <taxon>Magnoliopsida</taxon>
        <taxon>eudicotyledons</taxon>
        <taxon>Gunneridae</taxon>
        <taxon>Pentapetalae</taxon>
        <taxon>Caryophyllales</taxon>
        <taxon>Chenopodiaceae</taxon>
        <taxon>Chenopodioideae</taxon>
        <taxon>Atripliceae</taxon>
        <taxon>Chenopodium</taxon>
    </lineage>
</organism>
<dbReference type="PANTHER" id="PTHR34835:SF34">
    <property type="entry name" value="OS08G0555500 PROTEIN"/>
    <property type="match status" value="1"/>
</dbReference>
<evidence type="ECO:0000313" key="1">
    <source>
        <dbReference type="EnsemblPlants" id="AUR62015292-RA:cds"/>
    </source>
</evidence>
<dbReference type="AlphaFoldDB" id="A0A803LLY1"/>
<dbReference type="PANTHER" id="PTHR34835">
    <property type="entry name" value="OS07G0283600 PROTEIN-RELATED"/>
    <property type="match status" value="1"/>
</dbReference>
<proteinExistence type="predicted"/>
<dbReference type="Proteomes" id="UP000596660">
    <property type="component" value="Unplaced"/>
</dbReference>
<name>A0A803LLY1_CHEQI</name>
<accession>A0A803LLY1</accession>
<dbReference type="Gramene" id="AUR62015292-RA">
    <property type="protein sequence ID" value="AUR62015292-RA:cds"/>
    <property type="gene ID" value="AUR62015292"/>
</dbReference>
<reference evidence="1" key="2">
    <citation type="submission" date="2021-03" db="UniProtKB">
        <authorList>
            <consortium name="EnsemblPlants"/>
        </authorList>
    </citation>
    <scope>IDENTIFICATION</scope>
</reference>